<feature type="signal peptide" evidence="2">
    <location>
        <begin position="1"/>
        <end position="16"/>
    </location>
</feature>
<accession>A0ABQ9W3R4</accession>
<evidence type="ECO:0000313" key="3">
    <source>
        <dbReference type="EMBL" id="KAK2116283.1"/>
    </source>
</evidence>
<evidence type="ECO:0000313" key="4">
    <source>
        <dbReference type="Proteomes" id="UP001266305"/>
    </source>
</evidence>
<keyword evidence="2" id="KW-0732">Signal</keyword>
<dbReference type="EMBL" id="JASSZA010000003">
    <property type="protein sequence ID" value="KAK2116283.1"/>
    <property type="molecule type" value="Genomic_DNA"/>
</dbReference>
<dbReference type="Proteomes" id="UP001266305">
    <property type="component" value="Unassembled WGS sequence"/>
</dbReference>
<feature type="chain" id="PRO_5045594868" evidence="2">
    <location>
        <begin position="17"/>
        <end position="148"/>
    </location>
</feature>
<evidence type="ECO:0000256" key="1">
    <source>
        <dbReference type="SAM" id="MobiDB-lite"/>
    </source>
</evidence>
<keyword evidence="4" id="KW-1185">Reference proteome</keyword>
<reference evidence="3 4" key="1">
    <citation type="submission" date="2023-05" db="EMBL/GenBank/DDBJ databases">
        <title>B98-5 Cell Line De Novo Hybrid Assembly: An Optical Mapping Approach.</title>
        <authorList>
            <person name="Kananen K."/>
            <person name="Auerbach J.A."/>
            <person name="Kautto E."/>
            <person name="Blachly J.S."/>
        </authorList>
    </citation>
    <scope>NUCLEOTIDE SEQUENCE [LARGE SCALE GENOMIC DNA]</scope>
    <source>
        <strain evidence="3">B95-8</strain>
        <tissue evidence="3">Cell line</tissue>
    </source>
</reference>
<organism evidence="3 4">
    <name type="scientific">Saguinus oedipus</name>
    <name type="common">Cotton-top tamarin</name>
    <name type="synonym">Oedipomidas oedipus</name>
    <dbReference type="NCBI Taxonomy" id="9490"/>
    <lineage>
        <taxon>Eukaryota</taxon>
        <taxon>Metazoa</taxon>
        <taxon>Chordata</taxon>
        <taxon>Craniata</taxon>
        <taxon>Vertebrata</taxon>
        <taxon>Euteleostomi</taxon>
        <taxon>Mammalia</taxon>
        <taxon>Eutheria</taxon>
        <taxon>Euarchontoglires</taxon>
        <taxon>Primates</taxon>
        <taxon>Haplorrhini</taxon>
        <taxon>Platyrrhini</taxon>
        <taxon>Cebidae</taxon>
        <taxon>Callitrichinae</taxon>
        <taxon>Saguinus</taxon>
    </lineage>
</organism>
<comment type="caution">
    <text evidence="3">The sequence shown here is derived from an EMBL/GenBank/DDBJ whole genome shotgun (WGS) entry which is preliminary data.</text>
</comment>
<gene>
    <name evidence="3" type="ORF">P7K49_006909</name>
</gene>
<feature type="region of interest" description="Disordered" evidence="1">
    <location>
        <begin position="84"/>
        <end position="131"/>
    </location>
</feature>
<sequence length="148" mass="15984">MVHLLSIVSLLKGALGKGLHKEFWENGVGRDQALEGDQQNPPRSGGKVQRVLSPVQLLNPEKALLLAFAANQKEPMNLNFKVKEEPKEGESLSATLPRPSYVFSPESEVSAPGASEDTLKPQEGKGNVLRRDVSVKAASELLMKLSGT</sequence>
<name>A0ABQ9W3R4_SAGOE</name>
<feature type="compositionally biased region" description="Basic and acidic residues" evidence="1">
    <location>
        <begin position="117"/>
        <end position="131"/>
    </location>
</feature>
<proteinExistence type="predicted"/>
<evidence type="ECO:0000256" key="2">
    <source>
        <dbReference type="SAM" id="SignalP"/>
    </source>
</evidence>
<protein>
    <submittedName>
        <fullName evidence="3">Uncharacterized protein</fullName>
    </submittedName>
</protein>